<feature type="compositionally biased region" description="Low complexity" evidence="1">
    <location>
        <begin position="661"/>
        <end position="672"/>
    </location>
</feature>
<sequence length="759" mass="81747">MNHNSSPDDQSGIIVPRDQGRPILRRSARTKIRRNSVDDGTPPEPGESRRWSTAQGQHRRSQSHDVSEKLPMSTSPPKSKPTPLTEEFPAPPPRGSVVPPGGVTLRDAPVVEPTDTTVTSTMDIGVTAADIDATAEITSTDLLVNLPKENTVVKPFVSRLREPDREVISLTPKKELLPEQELAEMKEGLPESPRRVVPSPRSSSLITIAGDGKGKTIMTIPGSGATTILPGSPSPMSSASTPAAGLSRKSTWSWLFSSEDKEKLKKARTDVAGSLTIKADTQPSTLKPVSKDFVPPKSPKDSETASGMSVDTPSGKKSFGLSSLFSRSSKVPATSRPSPDSAVANTSTIATTASPETAMAKKPKYSNYNRLPIHVERAIYRLSHIKLANPRRPLHHQVLISNLMFWYLSVINQQGQNGGAAARQQQSRSPQDQGSKKKGNKNPQGDKKRRKSEGIQKKNKPSNGQLRPRGSETAIRAPQYDVQQHIIAQQYRANQAQQQQQQQMGSAPNIYPAQDSRYPLIQPAGPTSYANLNSVAESIPVNPPSSQDEYESSVNDIDSNYDDEDDEYDSSMIGNRNDTGVPYSDDEKFDQTSYKPQPPRFVGTAVMNDGYSSDGSEGGDETSSSSQNPASAARLSLELSELIDTEMSSFGDDLLNSFGLTSSTGETKTGSKVASGSRTTVNAPAASAIGLGKTNGNANTNGRGSHLQPPALDIKNPRRPRSPNPSLGRTKNPVHPITTTDSEADDEDDVPLAVFARTH</sequence>
<feature type="region of interest" description="Disordered" evidence="1">
    <location>
        <begin position="1"/>
        <end position="112"/>
    </location>
</feature>
<dbReference type="InterPro" id="IPR040206">
    <property type="entry name" value="Zds1/2"/>
</dbReference>
<feature type="compositionally biased region" description="Polar residues" evidence="1">
    <location>
        <begin position="694"/>
        <end position="703"/>
    </location>
</feature>
<feature type="compositionally biased region" description="Low complexity" evidence="1">
    <location>
        <begin position="195"/>
        <end position="204"/>
    </location>
</feature>
<feature type="domain" description="Protein Zds1 C-terminal" evidence="2">
    <location>
        <begin position="360"/>
        <end position="412"/>
    </location>
</feature>
<feature type="compositionally biased region" description="Low complexity" evidence="1">
    <location>
        <begin position="609"/>
        <end position="633"/>
    </location>
</feature>
<feature type="region of interest" description="Disordered" evidence="1">
    <location>
        <begin position="684"/>
        <end position="759"/>
    </location>
</feature>
<name>A0A433Q3C8_9FUNG</name>
<dbReference type="InterPro" id="IPR013941">
    <property type="entry name" value="ZDS1_C"/>
</dbReference>
<dbReference type="SMART" id="SM01327">
    <property type="entry name" value="Zds_C"/>
    <property type="match status" value="1"/>
</dbReference>
<feature type="compositionally biased region" description="Basic residues" evidence="1">
    <location>
        <begin position="23"/>
        <end position="34"/>
    </location>
</feature>
<feature type="compositionally biased region" description="Low complexity" evidence="1">
    <location>
        <begin position="418"/>
        <end position="433"/>
    </location>
</feature>
<dbReference type="PANTHER" id="PTHR28089">
    <property type="entry name" value="PROTEIN ZDS1-RELATED"/>
    <property type="match status" value="1"/>
</dbReference>
<dbReference type="PANTHER" id="PTHR28089:SF1">
    <property type="entry name" value="PROTEIN ZDS1-RELATED"/>
    <property type="match status" value="1"/>
</dbReference>
<feature type="region of interest" description="Disordered" evidence="1">
    <location>
        <begin position="491"/>
        <end position="525"/>
    </location>
</feature>
<feature type="compositionally biased region" description="Acidic residues" evidence="1">
    <location>
        <begin position="559"/>
        <end position="569"/>
    </location>
</feature>
<proteinExistence type="predicted"/>
<dbReference type="GO" id="GO:0010971">
    <property type="term" value="P:positive regulation of G2/M transition of mitotic cell cycle"/>
    <property type="evidence" value="ECO:0007669"/>
    <property type="project" value="TreeGrafter"/>
</dbReference>
<organism evidence="3 4">
    <name type="scientific">Jimgerdemannia flammicorona</name>
    <dbReference type="NCBI Taxonomy" id="994334"/>
    <lineage>
        <taxon>Eukaryota</taxon>
        <taxon>Fungi</taxon>
        <taxon>Fungi incertae sedis</taxon>
        <taxon>Mucoromycota</taxon>
        <taxon>Mucoromycotina</taxon>
        <taxon>Endogonomycetes</taxon>
        <taxon>Endogonales</taxon>
        <taxon>Endogonaceae</taxon>
        <taxon>Jimgerdemannia</taxon>
    </lineage>
</organism>
<evidence type="ECO:0000313" key="4">
    <source>
        <dbReference type="Proteomes" id="UP000274822"/>
    </source>
</evidence>
<protein>
    <recommendedName>
        <fullName evidence="2">Protein Zds1 C-terminal domain-containing protein</fullName>
    </recommendedName>
</protein>
<dbReference type="GO" id="GO:0030010">
    <property type="term" value="P:establishment of cell polarity"/>
    <property type="evidence" value="ECO:0007669"/>
    <property type="project" value="TreeGrafter"/>
</dbReference>
<keyword evidence="4" id="KW-1185">Reference proteome</keyword>
<feature type="compositionally biased region" description="Low complexity" evidence="1">
    <location>
        <begin position="491"/>
        <end position="503"/>
    </location>
</feature>
<gene>
    <name evidence="3" type="ORF">BC938DRAFT_473849</name>
</gene>
<dbReference type="Proteomes" id="UP000274822">
    <property type="component" value="Unassembled WGS sequence"/>
</dbReference>
<feature type="compositionally biased region" description="Polar residues" evidence="1">
    <location>
        <begin position="331"/>
        <end position="349"/>
    </location>
</feature>
<dbReference type="Pfam" id="PF08632">
    <property type="entry name" value="Zds_C"/>
    <property type="match status" value="1"/>
</dbReference>
<feature type="compositionally biased region" description="Low complexity" evidence="1">
    <location>
        <begin position="69"/>
        <end position="85"/>
    </location>
</feature>
<dbReference type="EMBL" id="RBNJ01016573">
    <property type="protein sequence ID" value="RUS24277.1"/>
    <property type="molecule type" value="Genomic_DNA"/>
</dbReference>
<evidence type="ECO:0000259" key="2">
    <source>
        <dbReference type="SMART" id="SM01327"/>
    </source>
</evidence>
<feature type="region of interest" description="Disordered" evidence="1">
    <location>
        <begin position="418"/>
        <end position="471"/>
    </location>
</feature>
<feature type="region of interest" description="Disordered" evidence="1">
    <location>
        <begin position="660"/>
        <end position="679"/>
    </location>
</feature>
<feature type="region of interest" description="Disordered" evidence="1">
    <location>
        <begin position="186"/>
        <end position="205"/>
    </location>
</feature>
<feature type="region of interest" description="Disordered" evidence="1">
    <location>
        <begin position="282"/>
        <end position="315"/>
    </location>
</feature>
<evidence type="ECO:0000256" key="1">
    <source>
        <dbReference type="SAM" id="MobiDB-lite"/>
    </source>
</evidence>
<accession>A0A433Q3C8</accession>
<reference evidence="3 4" key="1">
    <citation type="journal article" date="2018" name="New Phytol.">
        <title>Phylogenomics of Endogonaceae and evolution of mycorrhizas within Mucoromycota.</title>
        <authorList>
            <person name="Chang Y."/>
            <person name="Desiro A."/>
            <person name="Na H."/>
            <person name="Sandor L."/>
            <person name="Lipzen A."/>
            <person name="Clum A."/>
            <person name="Barry K."/>
            <person name="Grigoriev I.V."/>
            <person name="Martin F.M."/>
            <person name="Stajich J.E."/>
            <person name="Smith M.E."/>
            <person name="Bonito G."/>
            <person name="Spatafora J.W."/>
        </authorList>
    </citation>
    <scope>NUCLEOTIDE SEQUENCE [LARGE SCALE GENOMIC DNA]</scope>
    <source>
        <strain evidence="3 4">AD002</strain>
    </source>
</reference>
<dbReference type="AlphaFoldDB" id="A0A433Q3C8"/>
<dbReference type="GO" id="GO:0005737">
    <property type="term" value="C:cytoplasm"/>
    <property type="evidence" value="ECO:0007669"/>
    <property type="project" value="TreeGrafter"/>
</dbReference>
<feature type="region of interest" description="Disordered" evidence="1">
    <location>
        <begin position="537"/>
        <end position="633"/>
    </location>
</feature>
<feature type="region of interest" description="Disordered" evidence="1">
    <location>
        <begin position="329"/>
        <end position="349"/>
    </location>
</feature>
<comment type="caution">
    <text evidence="3">The sequence shown here is derived from an EMBL/GenBank/DDBJ whole genome shotgun (WGS) entry which is preliminary data.</text>
</comment>
<evidence type="ECO:0000313" key="3">
    <source>
        <dbReference type="EMBL" id="RUS24277.1"/>
    </source>
</evidence>